<dbReference type="Proteomes" id="UP000036097">
    <property type="component" value="Unassembled WGS sequence"/>
</dbReference>
<dbReference type="AlphaFoldDB" id="A0A0J1JZ70"/>
<reference evidence="5 6" key="1">
    <citation type="submission" date="2015-05" db="EMBL/GenBank/DDBJ databases">
        <title>Photobacterium galathea sp. nov.</title>
        <authorList>
            <person name="Machado H."/>
            <person name="Gram L."/>
        </authorList>
    </citation>
    <scope>NUCLEOTIDE SEQUENCE [LARGE SCALE GENOMIC DNA]</scope>
    <source>
        <strain evidence="5 6">CGMCC 1.12159</strain>
    </source>
</reference>
<dbReference type="EMBL" id="LDOT01000005">
    <property type="protein sequence ID" value="KLV07527.1"/>
    <property type="molecule type" value="Genomic_DNA"/>
</dbReference>
<dbReference type="NCBIfam" id="NF001238">
    <property type="entry name" value="PRK00211.1"/>
    <property type="match status" value="1"/>
</dbReference>
<evidence type="ECO:0000313" key="6">
    <source>
        <dbReference type="Proteomes" id="UP000036097"/>
    </source>
</evidence>
<evidence type="ECO:0000256" key="2">
    <source>
        <dbReference type="ARBA" id="ARBA00004496"/>
    </source>
</evidence>
<keyword evidence="6" id="KW-1185">Reference proteome</keyword>
<dbReference type="PANTHER" id="PTHR38780">
    <property type="entry name" value="PROTEIN TUSC"/>
    <property type="match status" value="1"/>
</dbReference>
<dbReference type="SUPFAM" id="SSF75169">
    <property type="entry name" value="DsrEFH-like"/>
    <property type="match status" value="1"/>
</dbReference>
<dbReference type="InterPro" id="IPR027396">
    <property type="entry name" value="DsrEFH-like"/>
</dbReference>
<dbReference type="STRING" id="1195763.ABT56_05535"/>
<dbReference type="NCBIfam" id="TIGR03010">
    <property type="entry name" value="sulf_tusC_dsrF"/>
    <property type="match status" value="1"/>
</dbReference>
<evidence type="ECO:0000313" key="5">
    <source>
        <dbReference type="EMBL" id="KLV07527.1"/>
    </source>
</evidence>
<name>A0A0J1JZ70_9GAMM</name>
<dbReference type="InterPro" id="IPR003787">
    <property type="entry name" value="Sulphur_relay_DsrE/F-like"/>
</dbReference>
<dbReference type="Pfam" id="PF02635">
    <property type="entry name" value="DsrE"/>
    <property type="match status" value="1"/>
</dbReference>
<comment type="function">
    <text evidence="1">Could be part of a sulfur-relay system.</text>
</comment>
<evidence type="ECO:0000256" key="1">
    <source>
        <dbReference type="ARBA" id="ARBA00002850"/>
    </source>
</evidence>
<comment type="similarity">
    <text evidence="3">Belongs to the DsrF/TusC family.</text>
</comment>
<evidence type="ECO:0000256" key="4">
    <source>
        <dbReference type="ARBA" id="ARBA00017149"/>
    </source>
</evidence>
<dbReference type="OrthoDB" id="9789418at2"/>
<accession>A0A0J1JZ70</accession>
<gene>
    <name evidence="5" type="ORF">ABT56_05535</name>
</gene>
<comment type="caution">
    <text evidence="5">The sequence shown here is derived from an EMBL/GenBank/DDBJ whole genome shotgun (WGS) entry which is preliminary data.</text>
</comment>
<evidence type="ECO:0000256" key="3">
    <source>
        <dbReference type="ARBA" id="ARBA00005996"/>
    </source>
</evidence>
<protein>
    <recommendedName>
        <fullName evidence="4">Protein TusC homolog</fullName>
    </recommendedName>
</protein>
<dbReference type="RefSeq" id="WP_047877867.1">
    <property type="nucleotide sequence ID" value="NZ_LDOT01000005.1"/>
</dbReference>
<dbReference type="GO" id="GO:0005737">
    <property type="term" value="C:cytoplasm"/>
    <property type="evidence" value="ECO:0007669"/>
    <property type="project" value="UniProtKB-SubCell"/>
</dbReference>
<sequence length="118" mass="13028">MNTLGFVFRSVPHGTAAGREGQDAILAASAYSEDIAVFFHGDGVFQILKGQQPGQVLSRDYGAAFKLFELYDIEQVYVCAASLRERGIEPAQLLIEAEVCESVRFRDVLHGCQRVLTF</sequence>
<dbReference type="PATRIC" id="fig|1195763.3.peg.1170"/>
<dbReference type="InterPro" id="IPR017462">
    <property type="entry name" value="Sulphur_relay_TusC/DsrF"/>
</dbReference>
<dbReference type="Gene3D" id="3.40.1260.10">
    <property type="entry name" value="DsrEFH-like"/>
    <property type="match status" value="1"/>
</dbReference>
<dbReference type="PANTHER" id="PTHR38780:SF1">
    <property type="entry name" value="PROTEIN TUSC"/>
    <property type="match status" value="1"/>
</dbReference>
<proteinExistence type="inferred from homology"/>
<comment type="subcellular location">
    <subcellularLocation>
        <location evidence="2">Cytoplasm</location>
    </subcellularLocation>
</comment>
<organism evidence="5 6">
    <name type="scientific">Photobacterium aquae</name>
    <dbReference type="NCBI Taxonomy" id="1195763"/>
    <lineage>
        <taxon>Bacteria</taxon>
        <taxon>Pseudomonadati</taxon>
        <taxon>Pseudomonadota</taxon>
        <taxon>Gammaproteobacteria</taxon>
        <taxon>Vibrionales</taxon>
        <taxon>Vibrionaceae</taxon>
        <taxon>Photobacterium</taxon>
    </lineage>
</organism>